<reference evidence="3" key="1">
    <citation type="submission" date="2017-02" db="UniProtKB">
        <authorList>
            <consortium name="WormBaseParasite"/>
        </authorList>
    </citation>
    <scope>IDENTIFICATION</scope>
</reference>
<keyword evidence="2" id="KW-1185">Reference proteome</keyword>
<dbReference type="AlphaFoldDB" id="A0A0N4VT46"/>
<protein>
    <submittedName>
        <fullName evidence="3">Secreted protein</fullName>
    </submittedName>
</protein>
<proteinExistence type="predicted"/>
<dbReference type="Proteomes" id="UP000268014">
    <property type="component" value="Unassembled WGS sequence"/>
</dbReference>
<accession>A0A0N4VT46</accession>
<dbReference type="WBParaSite" id="HPLM_0000046301-mRNA-1">
    <property type="protein sequence ID" value="HPLM_0000046301-mRNA-1"/>
    <property type="gene ID" value="HPLM_0000046301"/>
</dbReference>
<evidence type="ECO:0000313" key="1">
    <source>
        <dbReference type="EMBL" id="VDO05466.1"/>
    </source>
</evidence>
<evidence type="ECO:0000313" key="3">
    <source>
        <dbReference type="WBParaSite" id="HPLM_0000046301-mRNA-1"/>
    </source>
</evidence>
<name>A0A0N4VT46_HAEPC</name>
<reference evidence="1 2" key="2">
    <citation type="submission" date="2018-11" db="EMBL/GenBank/DDBJ databases">
        <authorList>
            <consortium name="Pathogen Informatics"/>
        </authorList>
    </citation>
    <scope>NUCLEOTIDE SEQUENCE [LARGE SCALE GENOMIC DNA]</scope>
    <source>
        <strain evidence="1 2">MHpl1</strain>
    </source>
</reference>
<gene>
    <name evidence="1" type="ORF">HPLM_LOCUS464</name>
</gene>
<evidence type="ECO:0000313" key="2">
    <source>
        <dbReference type="Proteomes" id="UP000268014"/>
    </source>
</evidence>
<sequence length="71" mass="7615">MAQSARMITLVQVSTLGIAERTLARALGSLPNCSLESALQDLLAVGLKFSSLYESLMSSITLLRFQNAGKK</sequence>
<organism evidence="3">
    <name type="scientific">Haemonchus placei</name>
    <name type="common">Barber's pole worm</name>
    <dbReference type="NCBI Taxonomy" id="6290"/>
    <lineage>
        <taxon>Eukaryota</taxon>
        <taxon>Metazoa</taxon>
        <taxon>Ecdysozoa</taxon>
        <taxon>Nematoda</taxon>
        <taxon>Chromadorea</taxon>
        <taxon>Rhabditida</taxon>
        <taxon>Rhabditina</taxon>
        <taxon>Rhabditomorpha</taxon>
        <taxon>Strongyloidea</taxon>
        <taxon>Trichostrongylidae</taxon>
        <taxon>Haemonchus</taxon>
    </lineage>
</organism>
<dbReference type="EMBL" id="UZAF01000325">
    <property type="protein sequence ID" value="VDO05466.1"/>
    <property type="molecule type" value="Genomic_DNA"/>
</dbReference>